<protein>
    <submittedName>
        <fullName evidence="1">Uncharacterized protein</fullName>
    </submittedName>
</protein>
<dbReference type="Proteomes" id="UP000295444">
    <property type="component" value="Unassembled WGS sequence"/>
</dbReference>
<evidence type="ECO:0000313" key="1">
    <source>
        <dbReference type="EMBL" id="TDP97629.1"/>
    </source>
</evidence>
<reference evidence="1 2" key="1">
    <citation type="submission" date="2019-03" db="EMBL/GenBank/DDBJ databases">
        <title>Genomic Encyclopedia of Type Strains, Phase IV (KMG-IV): sequencing the most valuable type-strain genomes for metagenomic binning, comparative biology and taxonomic classification.</title>
        <authorList>
            <person name="Goeker M."/>
        </authorList>
    </citation>
    <scope>NUCLEOTIDE SEQUENCE [LARGE SCALE GENOMIC DNA]</scope>
    <source>
        <strain evidence="1 2">DSM 45361</strain>
    </source>
</reference>
<dbReference type="AlphaFoldDB" id="A0A4R6SC40"/>
<keyword evidence="2" id="KW-1185">Reference proteome</keyword>
<name>A0A4R6SC40_LABRH</name>
<accession>A0A4R6SC40</accession>
<proteinExistence type="predicted"/>
<gene>
    <name evidence="1" type="ORF">EV186_103593</name>
</gene>
<organism evidence="1 2">
    <name type="scientific">Labedaea rhizosphaerae</name>
    <dbReference type="NCBI Taxonomy" id="598644"/>
    <lineage>
        <taxon>Bacteria</taxon>
        <taxon>Bacillati</taxon>
        <taxon>Actinomycetota</taxon>
        <taxon>Actinomycetes</taxon>
        <taxon>Pseudonocardiales</taxon>
        <taxon>Pseudonocardiaceae</taxon>
        <taxon>Labedaea</taxon>
    </lineage>
</organism>
<sequence>MPGEMVSLDLVPARDRNGRETSIAVGHTDDGWLAIGPAEAPMCVYGPGTADLLEKIHQHLSATI</sequence>
<dbReference type="RefSeq" id="WP_133850806.1">
    <property type="nucleotide sequence ID" value="NZ_SNXZ01000003.1"/>
</dbReference>
<dbReference type="EMBL" id="SNXZ01000003">
    <property type="protein sequence ID" value="TDP97629.1"/>
    <property type="molecule type" value="Genomic_DNA"/>
</dbReference>
<comment type="caution">
    <text evidence="1">The sequence shown here is derived from an EMBL/GenBank/DDBJ whole genome shotgun (WGS) entry which is preliminary data.</text>
</comment>
<evidence type="ECO:0000313" key="2">
    <source>
        <dbReference type="Proteomes" id="UP000295444"/>
    </source>
</evidence>